<dbReference type="EMBL" id="JACXVP010000012">
    <property type="protein sequence ID" value="KAG5572694.1"/>
    <property type="molecule type" value="Genomic_DNA"/>
</dbReference>
<accession>A0A9J5WCQ7</accession>
<feature type="domain" description="At1g61320/AtMIF1 LRR" evidence="2">
    <location>
        <begin position="16"/>
        <end position="119"/>
    </location>
</feature>
<keyword evidence="1" id="KW-0732">Signal</keyword>
<name>A0A9J5WCQ7_SOLCO</name>
<dbReference type="SUPFAM" id="SSF52047">
    <property type="entry name" value="RNI-like"/>
    <property type="match status" value="1"/>
</dbReference>
<proteinExistence type="predicted"/>
<evidence type="ECO:0000313" key="3">
    <source>
        <dbReference type="EMBL" id="KAG5572694.1"/>
    </source>
</evidence>
<evidence type="ECO:0000259" key="2">
    <source>
        <dbReference type="Pfam" id="PF23622"/>
    </source>
</evidence>
<dbReference type="InterPro" id="IPR053772">
    <property type="entry name" value="At1g61320/At1g61330-like"/>
</dbReference>
<feature type="signal peptide" evidence="1">
    <location>
        <begin position="1"/>
        <end position="20"/>
    </location>
</feature>
<keyword evidence="4" id="KW-1185">Reference proteome</keyword>
<dbReference type="Pfam" id="PF23622">
    <property type="entry name" value="LRR_At1g61320_AtMIF1"/>
    <property type="match status" value="2"/>
</dbReference>
<dbReference type="SUPFAM" id="SSF81383">
    <property type="entry name" value="F-box domain"/>
    <property type="match status" value="1"/>
</dbReference>
<dbReference type="Proteomes" id="UP000824120">
    <property type="component" value="Chromosome 12"/>
</dbReference>
<gene>
    <name evidence="3" type="ORF">H5410_062460</name>
</gene>
<dbReference type="Gene3D" id="3.80.10.10">
    <property type="entry name" value="Ribonuclease Inhibitor"/>
    <property type="match status" value="2"/>
</dbReference>
<dbReference type="PANTHER" id="PTHR34145">
    <property type="entry name" value="OS02G0105600 PROTEIN"/>
    <property type="match status" value="1"/>
</dbReference>
<protein>
    <recommendedName>
        <fullName evidence="2">At1g61320/AtMIF1 LRR domain-containing protein</fullName>
    </recommendedName>
</protein>
<evidence type="ECO:0000313" key="4">
    <source>
        <dbReference type="Proteomes" id="UP000824120"/>
    </source>
</evidence>
<dbReference type="InterPro" id="IPR055357">
    <property type="entry name" value="LRR_At1g61320_AtMIF1"/>
</dbReference>
<dbReference type="PANTHER" id="PTHR34145:SF51">
    <property type="entry name" value="FBD DOMAIN-CONTAINING PROTEIN"/>
    <property type="match status" value="1"/>
</dbReference>
<dbReference type="OrthoDB" id="1304049at2759"/>
<dbReference type="InterPro" id="IPR036047">
    <property type="entry name" value="F-box-like_dom_sf"/>
</dbReference>
<reference evidence="3 4" key="1">
    <citation type="submission" date="2020-09" db="EMBL/GenBank/DDBJ databases">
        <title>De no assembly of potato wild relative species, Solanum commersonii.</title>
        <authorList>
            <person name="Cho K."/>
        </authorList>
    </citation>
    <scope>NUCLEOTIDE SEQUENCE [LARGE SCALE GENOMIC DNA]</scope>
    <source>
        <strain evidence="3">LZ3.2</strain>
        <tissue evidence="3">Leaf</tissue>
    </source>
</reference>
<evidence type="ECO:0000256" key="1">
    <source>
        <dbReference type="SAM" id="SignalP"/>
    </source>
</evidence>
<comment type="caution">
    <text evidence="3">The sequence shown here is derived from an EMBL/GenBank/DDBJ whole genome shotgun (WGS) entry which is preliminary data.</text>
</comment>
<feature type="domain" description="At1g61320/AtMIF1 LRR" evidence="2">
    <location>
        <begin position="190"/>
        <end position="343"/>
    </location>
</feature>
<sequence>MANVLIILAKLLFGYNTLQTLELNGATITDQQFRDLSYKFPNISELNLTRCYKLKNIEIQSEKLKKFTLSELRSLEEVTIQAPNLLEFDFHRSKMPFTYVDNSSLEKIQNEGSNMAKRVCVDGEDRISELPVHIIHQILCRTDLDVEEAARSCILSKRWYYCWTSRPNLIFVQFDMTLENYVKLVDQSLYRDPEVDSHVDTWIELAVKLNVTELGIHRFGLTSYNLPDVIYDAKMLTTLQLSRYSEPTDQGNLHPCEIAILDGYNTLQTLKLNGASITDQQFRDVSYKFPNISELNLARCYNLKNIEIQSEKLKKFTLLKLKSLEKLTIQAPNSLEFDFYGSKRPFSYMDMDTSSPERARLNFFLPGTNFGSVDSSWFTSLHHYVQKFNYSKDFILIIFCHQTNSILIYDNPREIAIPPSHDVEIFIAPILGDESIIRKLMLCRPRIMSILPCTNSEVLEVLSALKRCTQKQNCGKECPFNTELFHNHHKLKEVIRCAGVTIEKGRASIWYSWLKSTSLIDQVTSFMLTWEVNRI</sequence>
<organism evidence="3 4">
    <name type="scientific">Solanum commersonii</name>
    <name type="common">Commerson's wild potato</name>
    <name type="synonym">Commerson's nightshade</name>
    <dbReference type="NCBI Taxonomy" id="4109"/>
    <lineage>
        <taxon>Eukaryota</taxon>
        <taxon>Viridiplantae</taxon>
        <taxon>Streptophyta</taxon>
        <taxon>Embryophyta</taxon>
        <taxon>Tracheophyta</taxon>
        <taxon>Spermatophyta</taxon>
        <taxon>Magnoliopsida</taxon>
        <taxon>eudicotyledons</taxon>
        <taxon>Gunneridae</taxon>
        <taxon>Pentapetalae</taxon>
        <taxon>asterids</taxon>
        <taxon>lamiids</taxon>
        <taxon>Solanales</taxon>
        <taxon>Solanaceae</taxon>
        <taxon>Solanoideae</taxon>
        <taxon>Solaneae</taxon>
        <taxon>Solanum</taxon>
    </lineage>
</organism>
<dbReference type="AlphaFoldDB" id="A0A9J5WCQ7"/>
<dbReference type="InterPro" id="IPR032675">
    <property type="entry name" value="LRR_dom_sf"/>
</dbReference>
<feature type="chain" id="PRO_5039921023" description="At1g61320/AtMIF1 LRR domain-containing protein" evidence="1">
    <location>
        <begin position="21"/>
        <end position="535"/>
    </location>
</feature>